<feature type="non-terminal residue" evidence="2">
    <location>
        <position position="1"/>
    </location>
</feature>
<reference evidence="2 3" key="1">
    <citation type="submission" date="2019-03" db="EMBL/GenBank/DDBJ databases">
        <title>Metabolic potential of uncultured bacteria and archaea associated with petroleum seepage in deep-sea sediments.</title>
        <authorList>
            <person name="Dong X."/>
            <person name="Hubert C."/>
        </authorList>
    </citation>
    <scope>NUCLEOTIDE SEQUENCE [LARGE SCALE GENOMIC DNA]</scope>
    <source>
        <strain evidence="2">E29_bin36</strain>
    </source>
</reference>
<dbReference type="GO" id="GO:0003839">
    <property type="term" value="F:gamma-glutamylcyclotransferase activity"/>
    <property type="evidence" value="ECO:0007669"/>
    <property type="project" value="InterPro"/>
</dbReference>
<dbReference type="InterPro" id="IPR017939">
    <property type="entry name" value="G-Glutamylcylcotransferase"/>
</dbReference>
<dbReference type="PANTHER" id="PTHR12935:SF0">
    <property type="entry name" value="GAMMA-GLUTAMYLCYCLOTRANSFERASE"/>
    <property type="match status" value="1"/>
</dbReference>
<dbReference type="CDD" id="cd06661">
    <property type="entry name" value="GGCT_like"/>
    <property type="match status" value="1"/>
</dbReference>
<gene>
    <name evidence="2" type="ORF">E3J38_04580</name>
</gene>
<dbReference type="SUPFAM" id="SSF110857">
    <property type="entry name" value="Gamma-glutamyl cyclotransferase-like"/>
    <property type="match status" value="1"/>
</dbReference>
<dbReference type="Proteomes" id="UP000315534">
    <property type="component" value="Unassembled WGS sequence"/>
</dbReference>
<accession>A0A523XP23</accession>
<keyword evidence="2" id="KW-0808">Transferase</keyword>
<dbReference type="GO" id="GO:0016740">
    <property type="term" value="F:transferase activity"/>
    <property type="evidence" value="ECO:0007669"/>
    <property type="project" value="UniProtKB-KW"/>
</dbReference>
<proteinExistence type="predicted"/>
<dbReference type="Pfam" id="PF13772">
    <property type="entry name" value="AIG2_2"/>
    <property type="match status" value="1"/>
</dbReference>
<evidence type="ECO:0000313" key="2">
    <source>
        <dbReference type="EMBL" id="TET81038.1"/>
    </source>
</evidence>
<name>A0A523XP23_UNCT6</name>
<dbReference type="Gene3D" id="3.10.490.10">
    <property type="entry name" value="Gamma-glutamyl cyclotransferase-like"/>
    <property type="match status" value="1"/>
</dbReference>
<dbReference type="AlphaFoldDB" id="A0A523XP23"/>
<organism evidence="2 3">
    <name type="scientific">candidate division TA06 bacterium</name>
    <dbReference type="NCBI Taxonomy" id="2250710"/>
    <lineage>
        <taxon>Bacteria</taxon>
        <taxon>Bacteria division TA06</taxon>
    </lineage>
</organism>
<keyword evidence="1" id="KW-0456">Lyase</keyword>
<comment type="caution">
    <text evidence="2">The sequence shown here is derived from an EMBL/GenBank/DDBJ whole genome shotgun (WGS) entry which is preliminary data.</text>
</comment>
<dbReference type="InterPro" id="IPR036568">
    <property type="entry name" value="GGCT-like_sf"/>
</dbReference>
<sequence>GIPVPPSTFLLSLMLPPVLILQESRIQGGPIFGGHANGSNIDCQQMAIRCRNSNLVAKATLTGYRFIINEQGVASIIAEEGSKVEGLLWDLSPTDVKRLDRYEGLQGQLYEKCLVQISLENGKVVSAFAYVATNANRGTPRPGYLERIVGNAEKHSFHSGYVRYLRSLL</sequence>
<evidence type="ECO:0000256" key="1">
    <source>
        <dbReference type="ARBA" id="ARBA00023239"/>
    </source>
</evidence>
<dbReference type="EMBL" id="SOIP01000275">
    <property type="protein sequence ID" value="TET81038.1"/>
    <property type="molecule type" value="Genomic_DNA"/>
</dbReference>
<dbReference type="InterPro" id="IPR013024">
    <property type="entry name" value="GGCT-like"/>
</dbReference>
<evidence type="ECO:0000313" key="3">
    <source>
        <dbReference type="Proteomes" id="UP000315534"/>
    </source>
</evidence>
<protein>
    <submittedName>
        <fullName evidence="2">Gamma-glutamylcyclotransferase</fullName>
    </submittedName>
</protein>
<dbReference type="PANTHER" id="PTHR12935">
    <property type="entry name" value="GAMMA-GLUTAMYLCYCLOTRANSFERASE"/>
    <property type="match status" value="1"/>
</dbReference>